<evidence type="ECO:0000313" key="2">
    <source>
        <dbReference type="EMBL" id="CAE7031954.1"/>
    </source>
</evidence>
<dbReference type="AlphaFoldDB" id="A0A6S6W0D0"/>
<evidence type="ECO:0000256" key="1">
    <source>
        <dbReference type="SAM" id="MobiDB-lite"/>
    </source>
</evidence>
<feature type="compositionally biased region" description="Basic and acidic residues" evidence="1">
    <location>
        <begin position="1"/>
        <end position="10"/>
    </location>
</feature>
<protein>
    <recommendedName>
        <fullName evidence="4">Cytidyltransferase-like domain-containing protein</fullName>
    </recommendedName>
</protein>
<dbReference type="SUPFAM" id="SSF52374">
    <property type="entry name" value="Nucleotidylyl transferase"/>
    <property type="match status" value="1"/>
</dbReference>
<feature type="compositionally biased region" description="Basic and acidic residues" evidence="1">
    <location>
        <begin position="482"/>
        <end position="512"/>
    </location>
</feature>
<accession>A0A6S6W0D0</accession>
<dbReference type="Proteomes" id="UP000472372">
    <property type="component" value="Chromosome 4"/>
</dbReference>
<organism evidence="2 3">
    <name type="scientific">Pyrenophora teres f. teres</name>
    <dbReference type="NCBI Taxonomy" id="97479"/>
    <lineage>
        <taxon>Eukaryota</taxon>
        <taxon>Fungi</taxon>
        <taxon>Dikarya</taxon>
        <taxon>Ascomycota</taxon>
        <taxon>Pezizomycotina</taxon>
        <taxon>Dothideomycetes</taxon>
        <taxon>Pleosporomycetidae</taxon>
        <taxon>Pleosporales</taxon>
        <taxon>Pleosporineae</taxon>
        <taxon>Pleosporaceae</taxon>
        <taxon>Pyrenophora</taxon>
    </lineage>
</organism>
<gene>
    <name evidence="2" type="ORF">PTTW11_04895</name>
</gene>
<dbReference type="EMBL" id="HG992980">
    <property type="protein sequence ID" value="CAE7031954.1"/>
    <property type="molecule type" value="Genomic_DNA"/>
</dbReference>
<feature type="compositionally biased region" description="Basic and acidic residues" evidence="1">
    <location>
        <begin position="28"/>
        <end position="39"/>
    </location>
</feature>
<sequence>MENDQHKDSGHGNALQTAVQNTTVMMENHQHEDSSRGDALEANSASNSSDLGNDTSSKDAASTSPTPIASSRPEVKTAPLETYILSAEAKLAFRLPTRTTPVFPSFPGSTPPTLHSDRENKIVLYCGAFNPPHAGHAALLSHTYFSTDSSTIAVLILPTRTVSGKLNLSNADGRHFRLTYSQRSSLWQDNLLSRFSWVFPGGGYENMLWYIDFIRWAAKEHGFKISFSSLSGADHAYSLGSPWDSSILIRITSDITRAVFFAKPAKPDPVKEPQIRRLADCEPWEDLPQEELQWEGGEEEEKPKCWPCWPCYKMRKVYPEAFDDKGRSTVSDHFVNLATAPDILLARCHAAPKLLKWCQCIDPEVRLERLAHKQELAAHLVFIPSTQDPNSPTFFGPMSATSIRQEFLEADILAPEFRRQMSEKVLNVNWLCTFLGWEMAEENVKRPRESSCTGYDDSATERLKKESDGAADDSTAKRLKKESKDDVDVDSVRERSKKSMLDLAKEPGMDDE</sequence>
<evidence type="ECO:0000313" key="3">
    <source>
        <dbReference type="Proteomes" id="UP000472372"/>
    </source>
</evidence>
<feature type="compositionally biased region" description="Polar residues" evidence="1">
    <location>
        <begin position="43"/>
        <end position="59"/>
    </location>
</feature>
<feature type="region of interest" description="Disordered" evidence="1">
    <location>
        <begin position="446"/>
        <end position="512"/>
    </location>
</feature>
<dbReference type="InterPro" id="IPR014729">
    <property type="entry name" value="Rossmann-like_a/b/a_fold"/>
</dbReference>
<proteinExistence type="predicted"/>
<evidence type="ECO:0008006" key="4">
    <source>
        <dbReference type="Google" id="ProtNLM"/>
    </source>
</evidence>
<feature type="compositionally biased region" description="Basic and acidic residues" evidence="1">
    <location>
        <begin position="459"/>
        <end position="468"/>
    </location>
</feature>
<name>A0A6S6W0D0_9PLEO</name>
<feature type="compositionally biased region" description="Polar residues" evidence="1">
    <location>
        <begin position="14"/>
        <end position="25"/>
    </location>
</feature>
<dbReference type="Gene3D" id="3.40.50.620">
    <property type="entry name" value="HUPs"/>
    <property type="match status" value="1"/>
</dbReference>
<feature type="compositionally biased region" description="Low complexity" evidence="1">
    <location>
        <begin position="60"/>
        <end position="71"/>
    </location>
</feature>
<feature type="region of interest" description="Disordered" evidence="1">
    <location>
        <begin position="1"/>
        <end position="75"/>
    </location>
</feature>
<reference evidence="2" key="1">
    <citation type="submission" date="2021-02" db="EMBL/GenBank/DDBJ databases">
        <authorList>
            <person name="Syme A R."/>
            <person name="Syme A R."/>
            <person name="Moolhuijzen P."/>
        </authorList>
    </citation>
    <scope>NUCLEOTIDE SEQUENCE</scope>
    <source>
        <strain evidence="2">W1-1</strain>
    </source>
</reference>